<evidence type="ECO:0000313" key="2">
    <source>
        <dbReference type="Proteomes" id="UP000800036"/>
    </source>
</evidence>
<dbReference type="Proteomes" id="UP000800036">
    <property type="component" value="Unassembled WGS sequence"/>
</dbReference>
<organism evidence="1 2">
    <name type="scientific">Bimuria novae-zelandiae CBS 107.79</name>
    <dbReference type="NCBI Taxonomy" id="1447943"/>
    <lineage>
        <taxon>Eukaryota</taxon>
        <taxon>Fungi</taxon>
        <taxon>Dikarya</taxon>
        <taxon>Ascomycota</taxon>
        <taxon>Pezizomycotina</taxon>
        <taxon>Dothideomycetes</taxon>
        <taxon>Pleosporomycetidae</taxon>
        <taxon>Pleosporales</taxon>
        <taxon>Massarineae</taxon>
        <taxon>Didymosphaeriaceae</taxon>
        <taxon>Bimuria</taxon>
    </lineage>
</organism>
<dbReference type="EMBL" id="ML976688">
    <property type="protein sequence ID" value="KAF1972296.1"/>
    <property type="molecule type" value="Genomic_DNA"/>
</dbReference>
<accession>A0A6A5VB96</accession>
<dbReference type="AlphaFoldDB" id="A0A6A5VB96"/>
<reference evidence="1" key="1">
    <citation type="journal article" date="2020" name="Stud. Mycol.">
        <title>101 Dothideomycetes genomes: a test case for predicting lifestyles and emergence of pathogens.</title>
        <authorList>
            <person name="Haridas S."/>
            <person name="Albert R."/>
            <person name="Binder M."/>
            <person name="Bloem J."/>
            <person name="Labutti K."/>
            <person name="Salamov A."/>
            <person name="Andreopoulos B."/>
            <person name="Baker S."/>
            <person name="Barry K."/>
            <person name="Bills G."/>
            <person name="Bluhm B."/>
            <person name="Cannon C."/>
            <person name="Castanera R."/>
            <person name="Culley D."/>
            <person name="Daum C."/>
            <person name="Ezra D."/>
            <person name="Gonzalez J."/>
            <person name="Henrissat B."/>
            <person name="Kuo A."/>
            <person name="Liang C."/>
            <person name="Lipzen A."/>
            <person name="Lutzoni F."/>
            <person name="Magnuson J."/>
            <person name="Mondo S."/>
            <person name="Nolan M."/>
            <person name="Ohm R."/>
            <person name="Pangilinan J."/>
            <person name="Park H.-J."/>
            <person name="Ramirez L."/>
            <person name="Alfaro M."/>
            <person name="Sun H."/>
            <person name="Tritt A."/>
            <person name="Yoshinaga Y."/>
            <person name="Zwiers L.-H."/>
            <person name="Turgeon B."/>
            <person name="Goodwin S."/>
            <person name="Spatafora J."/>
            <person name="Crous P."/>
            <person name="Grigoriev I."/>
        </authorList>
    </citation>
    <scope>NUCLEOTIDE SEQUENCE</scope>
    <source>
        <strain evidence="1">CBS 107.79</strain>
    </source>
</reference>
<name>A0A6A5VB96_9PLEO</name>
<gene>
    <name evidence="1" type="ORF">BU23DRAFT_569289</name>
</gene>
<protein>
    <submittedName>
        <fullName evidence="1">Uncharacterized protein</fullName>
    </submittedName>
</protein>
<sequence length="352" mass="39627">MRGEGCALAKTLRLDSVPAKNAVRIFCGLSWPENACHSISLLSNLVHHIENHFSNQTRRYPTESRRKDKEQIDKQASKLTCTETWAKYDPQTETSISFWIVACIYHSGSNQLVNSNQCVAKLDPDQLSNKVKELFSPFCFLQDPTSEGNPALRAHLSALVLWALERGGNANATSACNKEHNTALQGALRYILGYPGDGTWVKGLKGVPMPLLPSVEPSSGQISVRSTTPPATSTRLVNSISKVLFQPRREAMLVSLENIPNSEVYFSRYPNGNARELDLSILIGKYRLECGRFLDVFVCAQSWHRSFGLVLRRFHDDAGHPEAFKEYQLKDFIKFELVEPFHNLSRTRRQCT</sequence>
<evidence type="ECO:0000313" key="1">
    <source>
        <dbReference type="EMBL" id="KAF1972296.1"/>
    </source>
</evidence>
<keyword evidence="2" id="KW-1185">Reference proteome</keyword>
<proteinExistence type="predicted"/>